<dbReference type="eggNOG" id="COG3316">
    <property type="taxonomic scope" value="Bacteria"/>
</dbReference>
<evidence type="ECO:0000259" key="1">
    <source>
        <dbReference type="Pfam" id="PF03050"/>
    </source>
</evidence>
<sequence length="170" mass="19382">MTAKYVDALPLYRQVEILKRSDIDLSRGTLANWCVQLGNKVNVIVEAMKMHLLNEKLICADETTVQVLREQDRNAQSKSYMWVYRSGEFVEQPIVIYDYQPSRAGQCVKDFLGDYSGYLLTDGYQAYNGLENVIQAGCLAHVRRKFTDAQKAQLRISVISNACFGLFRTP</sequence>
<dbReference type="Pfam" id="PF03050">
    <property type="entry name" value="DDE_Tnp_IS66"/>
    <property type="match status" value="1"/>
</dbReference>
<name>V5F8R5_PHOLE</name>
<dbReference type="InterPro" id="IPR004291">
    <property type="entry name" value="Transposase_IS66_central"/>
</dbReference>
<dbReference type="NCBIfam" id="NF033517">
    <property type="entry name" value="transpos_IS66"/>
    <property type="match status" value="1"/>
</dbReference>
<accession>V5F8R5</accession>
<reference evidence="3" key="1">
    <citation type="submission" date="2012-12" db="EMBL/GenBank/DDBJ databases">
        <title>Genome Sequence of Photobacterium leiognathi lrivu.4.1.</title>
        <authorList>
            <person name="Urbanczyk H."/>
            <person name="Ogura Y."/>
            <person name="Hayashi T."/>
            <person name="Dunlap P.V."/>
        </authorList>
    </citation>
    <scope>NUCLEOTIDE SEQUENCE [LARGE SCALE GENOMIC DNA]</scope>
    <source>
        <strain evidence="3">lrivu.4.1</strain>
    </source>
</reference>
<gene>
    <name evidence="2" type="ORF">PLEI_4302</name>
</gene>
<dbReference type="PANTHER" id="PTHR33678:SF1">
    <property type="entry name" value="BLL1576 PROTEIN"/>
    <property type="match status" value="1"/>
</dbReference>
<protein>
    <submittedName>
        <fullName evidence="2">Transposase</fullName>
    </submittedName>
</protein>
<dbReference type="PANTHER" id="PTHR33678">
    <property type="entry name" value="BLL1576 PROTEIN"/>
    <property type="match status" value="1"/>
</dbReference>
<organism evidence="2 3">
    <name type="scientific">Photobacterium leiognathi lrivu.4.1</name>
    <dbReference type="NCBI Taxonomy" id="1248232"/>
    <lineage>
        <taxon>Bacteria</taxon>
        <taxon>Pseudomonadati</taxon>
        <taxon>Pseudomonadota</taxon>
        <taxon>Gammaproteobacteria</taxon>
        <taxon>Vibrionales</taxon>
        <taxon>Vibrionaceae</taxon>
        <taxon>Photobacterium</taxon>
    </lineage>
</organism>
<evidence type="ECO:0000313" key="2">
    <source>
        <dbReference type="EMBL" id="GAD32623.1"/>
    </source>
</evidence>
<dbReference type="Proteomes" id="UP000030675">
    <property type="component" value="Unassembled WGS sequence"/>
</dbReference>
<dbReference type="HOGENOM" id="CLU_023034_3_1_6"/>
<evidence type="ECO:0000313" key="3">
    <source>
        <dbReference type="Proteomes" id="UP000030675"/>
    </source>
</evidence>
<dbReference type="EMBL" id="DF196823">
    <property type="protein sequence ID" value="GAD32623.1"/>
    <property type="molecule type" value="Genomic_DNA"/>
</dbReference>
<dbReference type="AlphaFoldDB" id="V5F8R5"/>
<proteinExistence type="predicted"/>
<feature type="domain" description="Transposase IS66 central" evidence="1">
    <location>
        <begin position="1"/>
        <end position="154"/>
    </location>
</feature>
<dbReference type="InterPro" id="IPR052344">
    <property type="entry name" value="Transposase-related"/>
</dbReference>